<evidence type="ECO:0000256" key="2">
    <source>
        <dbReference type="ARBA" id="ARBA00007357"/>
    </source>
</evidence>
<dbReference type="PROSITE" id="PS51885">
    <property type="entry name" value="NEPRILYSIN"/>
    <property type="match status" value="1"/>
</dbReference>
<evidence type="ECO:0000256" key="7">
    <source>
        <dbReference type="ARBA" id="ARBA00023049"/>
    </source>
</evidence>
<dbReference type="GO" id="GO:0046872">
    <property type="term" value="F:metal ion binding"/>
    <property type="evidence" value="ECO:0007669"/>
    <property type="project" value="UniProtKB-KW"/>
</dbReference>
<reference evidence="12 14" key="3">
    <citation type="submission" date="2019-04" db="EMBL/GenBank/DDBJ databases">
        <authorList>
            <person name="Seth-Smith MB H."/>
            <person name="Seth-Smith H."/>
        </authorList>
    </citation>
    <scope>NUCLEOTIDE SEQUENCE [LARGE SCALE GENOMIC DNA]</scope>
    <source>
        <strain evidence="12">USB-603019</strain>
    </source>
</reference>
<dbReference type="PRINTS" id="PR00786">
    <property type="entry name" value="NEPRILYSIN"/>
</dbReference>
<name>A0A0M5L7U0_9ACTN</name>
<keyword evidence="7" id="KW-0482">Metalloprotease</keyword>
<dbReference type="InterPro" id="IPR018497">
    <property type="entry name" value="Peptidase_M13_C"/>
</dbReference>
<dbReference type="Pfam" id="PF01431">
    <property type="entry name" value="Peptidase_M13"/>
    <property type="match status" value="1"/>
</dbReference>
<dbReference type="InterPro" id="IPR008753">
    <property type="entry name" value="Peptidase_M13_N"/>
</dbReference>
<comment type="similarity">
    <text evidence="2">Belongs to the peptidase M13 family.</text>
</comment>
<dbReference type="STRING" id="1528099.AL705_05250"/>
<feature type="domain" description="Peptidase M13 N-terminal" evidence="10">
    <location>
        <begin position="23"/>
        <end position="405"/>
    </location>
</feature>
<dbReference type="Gene3D" id="3.40.390.10">
    <property type="entry name" value="Collagenase (Catalytic Domain)"/>
    <property type="match status" value="1"/>
</dbReference>
<dbReference type="SUPFAM" id="SSF55486">
    <property type="entry name" value="Metalloproteases ('zincins'), catalytic domain"/>
    <property type="match status" value="1"/>
</dbReference>
<keyword evidence="4" id="KW-0479">Metal-binding</keyword>
<sequence length="672" mass="75191">MTISSDTPRSGLTLEGQDPSIRPADDLFHHVNGSWLTTHEIPADRPLDGAFVQLREDSDARVRSIIDDAPADSRIGALYQSFMDTERLNSLGLTPLDDDLAFLQDVNDHHALALAVGELQCVGVGGLLGSFVDQDAKDPTRYVVYLAQSGLSLPDESYYREPQHADTLAAFQQHVARMLETTQLLRRVPLTAHLTPADAATAIVAFETAVAHHHLDAATNREAEKRYNPTTFAEIDANPDYAGYPITEWFRLVAAPAASDYADTVIVRQPEFLAGASTVWADTDLSTLAAWAVWHLLNARASLLTEPLSRANFEFFGTTLSGTEQQRERWKRGVSLTSNLLGEDIGRVYVERHFPPAYKQSITQLVENLLEAYRVSIRTLDWMTPATREKALAKLDMFTIKVGYPDKWRDYSAVHLDSGDLVGNYRTLARFLDDYEWQKLGKPVDRTEWFMHPQTVNAYFNPVMNEIVFPAAILQPPFFDAEADDAANYGGIGAVIGHEIGHGFDDQGSKYDGDGRLENWWTDEDRAAFTERTKLLVEQYNALTPTGLDPAIYHVNGALTLGENIGDLGGLSIALLAYELALQAQGSADVNDAPVLEGMTGLQRVFYNWATVWRTKIRKEQAITYLSVDPHSPAEFRCNQIVRNIPQFYQAFQVVEGDDMWLPEEQRVRIWR</sequence>
<dbReference type="CDD" id="cd08662">
    <property type="entry name" value="M13"/>
    <property type="match status" value="1"/>
</dbReference>
<evidence type="ECO:0000313" key="12">
    <source>
        <dbReference type="EMBL" id="VHO00911.1"/>
    </source>
</evidence>
<keyword evidence="6" id="KW-0862">Zinc</keyword>
<dbReference type="PANTHER" id="PTHR11733">
    <property type="entry name" value="ZINC METALLOPROTEASE FAMILY M13 NEPRILYSIN-RELATED"/>
    <property type="match status" value="1"/>
</dbReference>
<dbReference type="GO" id="GO:0005886">
    <property type="term" value="C:plasma membrane"/>
    <property type="evidence" value="ECO:0007669"/>
    <property type="project" value="TreeGrafter"/>
</dbReference>
<accession>A0A0M5L7U0</accession>
<dbReference type="AlphaFoldDB" id="A0A0M5L7U0"/>
<dbReference type="InterPro" id="IPR042089">
    <property type="entry name" value="Peptidase_M13_dom_2"/>
</dbReference>
<gene>
    <name evidence="12" type="primary">pepO</name>
    <name evidence="11" type="ORF">AL705_05250</name>
    <name evidence="12" type="ORF">LC603019_01034</name>
</gene>
<proteinExistence type="inferred from homology"/>
<evidence type="ECO:0000313" key="11">
    <source>
        <dbReference type="EMBL" id="ALE19105.1"/>
    </source>
</evidence>
<dbReference type="Pfam" id="PF05649">
    <property type="entry name" value="Peptidase_M13_N"/>
    <property type="match status" value="1"/>
</dbReference>
<evidence type="ECO:0000256" key="8">
    <source>
        <dbReference type="SAM" id="MobiDB-lite"/>
    </source>
</evidence>
<protein>
    <submittedName>
        <fullName evidence="12">Neutral endopeptidase</fullName>
    </submittedName>
    <submittedName>
        <fullName evidence="11">Peptidase M13</fullName>
    </submittedName>
</protein>
<keyword evidence="5" id="KW-0378">Hydrolase</keyword>
<dbReference type="KEGG" id="cbq:AL705_05250"/>
<dbReference type="Proteomes" id="UP000324288">
    <property type="component" value="Chromosome"/>
</dbReference>
<reference evidence="11 13" key="1">
    <citation type="journal article" date="2015" name="Genome Announc.">
        <title>Complete Genome Sequences for Two Strains of a Novel Fastidious, Partially Acid-Fast, Gram-Positive Corynebacterineae Bacterium, Derived from Human Clinical Samples.</title>
        <authorList>
            <person name="Nicholson A.C."/>
            <person name="Bell M."/>
            <person name="Humrighouse B.W."/>
            <person name="McQuiston J.R."/>
        </authorList>
    </citation>
    <scope>NUCLEOTIDE SEQUENCE [LARGE SCALE GENOMIC DNA]</scope>
    <source>
        <strain evidence="11 13">X1698</strain>
    </source>
</reference>
<evidence type="ECO:0000256" key="4">
    <source>
        <dbReference type="ARBA" id="ARBA00022723"/>
    </source>
</evidence>
<keyword evidence="14" id="KW-1185">Reference proteome</keyword>
<evidence type="ECO:0000313" key="14">
    <source>
        <dbReference type="Proteomes" id="UP000324288"/>
    </source>
</evidence>
<dbReference type="GO" id="GO:0016485">
    <property type="term" value="P:protein processing"/>
    <property type="evidence" value="ECO:0007669"/>
    <property type="project" value="TreeGrafter"/>
</dbReference>
<dbReference type="EMBL" id="LR584267">
    <property type="protein sequence ID" value="VHO00911.1"/>
    <property type="molecule type" value="Genomic_DNA"/>
</dbReference>
<evidence type="ECO:0000256" key="6">
    <source>
        <dbReference type="ARBA" id="ARBA00022833"/>
    </source>
</evidence>
<comment type="cofactor">
    <cofactor evidence="1">
        <name>Zn(2+)</name>
        <dbReference type="ChEBI" id="CHEBI:29105"/>
    </cofactor>
</comment>
<dbReference type="EMBL" id="CP012390">
    <property type="protein sequence ID" value="ALE19105.1"/>
    <property type="molecule type" value="Genomic_DNA"/>
</dbReference>
<evidence type="ECO:0000259" key="9">
    <source>
        <dbReference type="Pfam" id="PF01431"/>
    </source>
</evidence>
<evidence type="ECO:0000256" key="3">
    <source>
        <dbReference type="ARBA" id="ARBA00022670"/>
    </source>
</evidence>
<dbReference type="InterPro" id="IPR024079">
    <property type="entry name" value="MetalloPept_cat_dom_sf"/>
</dbReference>
<feature type="region of interest" description="Disordered" evidence="8">
    <location>
        <begin position="1"/>
        <end position="20"/>
    </location>
</feature>
<dbReference type="OrthoDB" id="9775677at2"/>
<evidence type="ECO:0000256" key="5">
    <source>
        <dbReference type="ARBA" id="ARBA00022801"/>
    </source>
</evidence>
<dbReference type="Proteomes" id="UP000068137">
    <property type="component" value="Chromosome"/>
</dbReference>
<feature type="domain" description="Peptidase M13 C-terminal" evidence="9">
    <location>
        <begin position="457"/>
        <end position="668"/>
    </location>
</feature>
<dbReference type="PANTHER" id="PTHR11733:SF167">
    <property type="entry name" value="FI17812P1-RELATED"/>
    <property type="match status" value="1"/>
</dbReference>
<keyword evidence="3" id="KW-0645">Protease</keyword>
<dbReference type="GO" id="GO:0004222">
    <property type="term" value="F:metalloendopeptidase activity"/>
    <property type="evidence" value="ECO:0007669"/>
    <property type="project" value="InterPro"/>
</dbReference>
<evidence type="ECO:0000313" key="13">
    <source>
        <dbReference type="Proteomes" id="UP000068137"/>
    </source>
</evidence>
<feature type="compositionally biased region" description="Polar residues" evidence="8">
    <location>
        <begin position="1"/>
        <end position="10"/>
    </location>
</feature>
<dbReference type="PATRIC" id="fig|1562462.4.peg.1086"/>
<evidence type="ECO:0000259" key="10">
    <source>
        <dbReference type="Pfam" id="PF05649"/>
    </source>
</evidence>
<dbReference type="RefSeq" id="WP_053962118.1">
    <property type="nucleotide sequence ID" value="NZ_CP012390.1"/>
</dbReference>
<evidence type="ECO:0000256" key="1">
    <source>
        <dbReference type="ARBA" id="ARBA00001947"/>
    </source>
</evidence>
<organism evidence="11 13">
    <name type="scientific">Lawsonella clevelandensis</name>
    <dbReference type="NCBI Taxonomy" id="1528099"/>
    <lineage>
        <taxon>Bacteria</taxon>
        <taxon>Bacillati</taxon>
        <taxon>Actinomycetota</taxon>
        <taxon>Actinomycetes</taxon>
        <taxon>Mycobacteriales</taxon>
        <taxon>Lawsonellaceae</taxon>
        <taxon>Lawsonella</taxon>
    </lineage>
</organism>
<reference evidence="11" key="2">
    <citation type="journal article" date="2016" name="Int. J. Syst. Evol. Microbiol.">
        <title>Lawsonella clevelandensis gen. nov., sp. nov., a new member of the suborder Corynebacterineae isolated from human abscesses.</title>
        <authorList>
            <person name="Bell M.E."/>
            <person name="Bernard K.A."/>
            <person name="Harrington S.M."/>
            <person name="Patel N.B."/>
            <person name="Tucker T.A."/>
            <person name="Metcalfe M.G."/>
            <person name="McQuiston J.R."/>
        </authorList>
    </citation>
    <scope>NUCLEOTIDE SEQUENCE</scope>
    <source>
        <strain evidence="11">X1698</strain>
    </source>
</reference>
<dbReference type="InterPro" id="IPR000718">
    <property type="entry name" value="Peptidase_M13"/>
</dbReference>
<dbReference type="Gene3D" id="1.10.1380.10">
    <property type="entry name" value="Neutral endopeptidase , domain2"/>
    <property type="match status" value="1"/>
</dbReference>